<name>A0A6A3CA34_HIBSY</name>
<dbReference type="InterPro" id="IPR036093">
    <property type="entry name" value="NAC_dom_sf"/>
</dbReference>
<dbReference type="InterPro" id="IPR029061">
    <property type="entry name" value="THDP-binding"/>
</dbReference>
<protein>
    <submittedName>
        <fullName evidence="7">2-oxoisovalerate dehydrogenase subunit alpha 1</fullName>
    </submittedName>
</protein>
<accession>A0A6A3CA34</accession>
<keyword evidence="3" id="KW-0238">DNA-binding</keyword>
<keyword evidence="5" id="KW-0539">Nucleus</keyword>
<evidence type="ECO:0000256" key="5">
    <source>
        <dbReference type="ARBA" id="ARBA00023242"/>
    </source>
</evidence>
<keyword evidence="4" id="KW-0804">Transcription</keyword>
<gene>
    <name evidence="7" type="ORF">F3Y22_tig00008843pilonHSYRG00067</name>
</gene>
<evidence type="ECO:0000256" key="1">
    <source>
        <dbReference type="ARBA" id="ARBA00023002"/>
    </source>
</evidence>
<dbReference type="AlphaFoldDB" id="A0A6A3CA34"/>
<evidence type="ECO:0000256" key="3">
    <source>
        <dbReference type="ARBA" id="ARBA00023125"/>
    </source>
</evidence>
<dbReference type="GO" id="GO:0003677">
    <property type="term" value="F:DNA binding"/>
    <property type="evidence" value="ECO:0007669"/>
    <property type="project" value="UniProtKB-KW"/>
</dbReference>
<dbReference type="Proteomes" id="UP000436088">
    <property type="component" value="Unassembled WGS sequence"/>
</dbReference>
<dbReference type="GO" id="GO:0016624">
    <property type="term" value="F:oxidoreductase activity, acting on the aldehyde or oxo group of donors, disulfide as acceptor"/>
    <property type="evidence" value="ECO:0007669"/>
    <property type="project" value="InterPro"/>
</dbReference>
<dbReference type="InterPro" id="IPR050771">
    <property type="entry name" value="Alpha-ketoacid_DH_E1_comp"/>
</dbReference>
<reference evidence="7" key="1">
    <citation type="submission" date="2019-09" db="EMBL/GenBank/DDBJ databases">
        <title>Draft genome information of white flower Hibiscus syriacus.</title>
        <authorList>
            <person name="Kim Y.-M."/>
        </authorList>
    </citation>
    <scope>NUCLEOTIDE SEQUENCE [LARGE SCALE GENOMIC DNA]</scope>
    <source>
        <strain evidence="7">YM2019G1</strain>
    </source>
</reference>
<comment type="caution">
    <text evidence="7">The sequence shown here is derived from an EMBL/GenBank/DDBJ whole genome shotgun (WGS) entry which is preliminary data.</text>
</comment>
<evidence type="ECO:0000256" key="2">
    <source>
        <dbReference type="ARBA" id="ARBA00023015"/>
    </source>
</evidence>
<keyword evidence="1" id="KW-0560">Oxidoreductase</keyword>
<feature type="domain" description="NAC" evidence="6">
    <location>
        <begin position="11"/>
        <end position="158"/>
    </location>
</feature>
<evidence type="ECO:0000259" key="6">
    <source>
        <dbReference type="PROSITE" id="PS51005"/>
    </source>
</evidence>
<sequence length="532" mass="60736">MEDGSCLVNHLPPGFRFCPTDEELLLHFLYPKSSLLPCYPNIIPDLHLLHPWELDGKARLSGKRYFFFSQTMENRVLENGYWKELDIEEPIFSSGKKVGLKKLLEFCIGEAPFAMKTNWLMQEYHLCNWGSPLSSHYCKPKGHKKDCCKWVLCKVEESKGNARSLSYGDEDGSSFACLWLSNVVQASVGMPCDKALLWIFWRKHLNFRVLHKADYALSIVGDNEGRRIVITTVYGSNSGVTRMDEIELMDHPYSGLLYTWSNKQVGTFWAPVGFLMPDFNAIAIVFVPKTPNSCKVSEEVAVKMYSNMATLQILDTIFYKSSRQGRISFYVTTIGEEAINIASAAALKSDDIVFPQVRRKYMDIYASIYDSFDLREGIAVRGQAYGVRSIPVDGNDALAMYSAVHAAREMAIKEHIPVLVEAVTYRVGHHSTSDDSTKYRHADEMEWWKMARDPVTRFRKWIEANGWWGSEAESQLRSSIRNQIAERAEKPPVKDLFTDVYNNIPSNLREQAKSLRETISRHPKDYPADVPV</sequence>
<dbReference type="PROSITE" id="PS51005">
    <property type="entry name" value="NAC"/>
    <property type="match status" value="1"/>
</dbReference>
<keyword evidence="8" id="KW-1185">Reference proteome</keyword>
<dbReference type="SUPFAM" id="SSF101941">
    <property type="entry name" value="NAC domain"/>
    <property type="match status" value="1"/>
</dbReference>
<keyword evidence="2" id="KW-0805">Transcription regulation</keyword>
<dbReference type="Gene3D" id="2.170.150.80">
    <property type="entry name" value="NAC domain"/>
    <property type="match status" value="1"/>
</dbReference>
<dbReference type="GO" id="GO:0006355">
    <property type="term" value="P:regulation of DNA-templated transcription"/>
    <property type="evidence" value="ECO:0007669"/>
    <property type="project" value="InterPro"/>
</dbReference>
<dbReference type="InterPro" id="IPR003441">
    <property type="entry name" value="NAC-dom"/>
</dbReference>
<dbReference type="PANTHER" id="PTHR43380:SF11">
    <property type="entry name" value="2-OXOISOVALERATE DEHYDROGENASE SUBUNIT ALPHA 2, MITOCHONDRIAL"/>
    <property type="match status" value="1"/>
</dbReference>
<evidence type="ECO:0000256" key="4">
    <source>
        <dbReference type="ARBA" id="ARBA00023163"/>
    </source>
</evidence>
<dbReference type="InterPro" id="IPR001017">
    <property type="entry name" value="DH_E1"/>
</dbReference>
<dbReference type="Pfam" id="PF00676">
    <property type="entry name" value="E1_dh"/>
    <property type="match status" value="2"/>
</dbReference>
<dbReference type="PANTHER" id="PTHR43380">
    <property type="entry name" value="2-OXOISOVALERATE DEHYDROGENASE SUBUNIT ALPHA, MITOCHONDRIAL"/>
    <property type="match status" value="1"/>
</dbReference>
<proteinExistence type="predicted"/>
<dbReference type="Pfam" id="PF02365">
    <property type="entry name" value="NAM"/>
    <property type="match status" value="1"/>
</dbReference>
<evidence type="ECO:0000313" key="8">
    <source>
        <dbReference type="Proteomes" id="UP000436088"/>
    </source>
</evidence>
<dbReference type="SUPFAM" id="SSF52518">
    <property type="entry name" value="Thiamin diphosphate-binding fold (THDP-binding)"/>
    <property type="match status" value="1"/>
</dbReference>
<evidence type="ECO:0000313" key="7">
    <source>
        <dbReference type="EMBL" id="KAE8725427.1"/>
    </source>
</evidence>
<dbReference type="Gene3D" id="3.40.50.970">
    <property type="match status" value="2"/>
</dbReference>
<dbReference type="GO" id="GO:0009083">
    <property type="term" value="P:branched-chain amino acid catabolic process"/>
    <property type="evidence" value="ECO:0007669"/>
    <property type="project" value="TreeGrafter"/>
</dbReference>
<dbReference type="EMBL" id="VEPZ02000424">
    <property type="protein sequence ID" value="KAE8725427.1"/>
    <property type="molecule type" value="Genomic_DNA"/>
</dbReference>
<organism evidence="7 8">
    <name type="scientific">Hibiscus syriacus</name>
    <name type="common">Rose of Sharon</name>
    <dbReference type="NCBI Taxonomy" id="106335"/>
    <lineage>
        <taxon>Eukaryota</taxon>
        <taxon>Viridiplantae</taxon>
        <taxon>Streptophyta</taxon>
        <taxon>Embryophyta</taxon>
        <taxon>Tracheophyta</taxon>
        <taxon>Spermatophyta</taxon>
        <taxon>Magnoliopsida</taxon>
        <taxon>eudicotyledons</taxon>
        <taxon>Gunneridae</taxon>
        <taxon>Pentapetalae</taxon>
        <taxon>rosids</taxon>
        <taxon>malvids</taxon>
        <taxon>Malvales</taxon>
        <taxon>Malvaceae</taxon>
        <taxon>Malvoideae</taxon>
        <taxon>Hibiscus</taxon>
    </lineage>
</organism>